<keyword evidence="8" id="KW-0539">Nucleus</keyword>
<dbReference type="InParanoid" id="F6R442"/>
<dbReference type="FunFam" id="1.10.340.40:FF:000004">
    <property type="entry name" value="Zinc finger CCCH domain-containing protein 14"/>
    <property type="match status" value="1"/>
</dbReference>
<feature type="region of interest" description="Disordered" evidence="9">
    <location>
        <begin position="160"/>
        <end position="194"/>
    </location>
</feature>
<evidence type="ECO:0000256" key="4">
    <source>
        <dbReference type="ARBA" id="ARBA00022723"/>
    </source>
</evidence>
<reference evidence="11" key="4">
    <citation type="submission" date="2025-09" db="UniProtKB">
        <authorList>
            <consortium name="Ensembl"/>
        </authorList>
    </citation>
    <scope>IDENTIFICATION</scope>
</reference>
<evidence type="ECO:0000256" key="9">
    <source>
        <dbReference type="SAM" id="MobiDB-lite"/>
    </source>
</evidence>
<evidence type="ECO:0000313" key="11">
    <source>
        <dbReference type="Ensembl" id="ENSCINP00000020322.3"/>
    </source>
</evidence>
<dbReference type="Pfam" id="PF01480">
    <property type="entry name" value="PWI"/>
    <property type="match status" value="1"/>
</dbReference>
<keyword evidence="12" id="KW-1185">Reference proteome</keyword>
<feature type="compositionally biased region" description="Basic and acidic residues" evidence="9">
    <location>
        <begin position="78"/>
        <end position="88"/>
    </location>
</feature>
<reference evidence="11" key="3">
    <citation type="submission" date="2025-08" db="UniProtKB">
        <authorList>
            <consortium name="Ensembl"/>
        </authorList>
    </citation>
    <scope>IDENTIFICATION</scope>
</reference>
<dbReference type="Proteomes" id="UP000008144">
    <property type="component" value="Chromosome 4"/>
</dbReference>
<sequence length="194" mass="22172">MDIGTEISKKIQLAIKAKLTELDAYVDDELPDYIMIMIANRKPREQMSEALSLFLSDDTKTFTKWLYDLLESLQGKEEKQEAKQKTKVEGNQSSTDKVKNAQVEKKCDKNDWKSDTVSEKPKSATVKSKLEKSRKSTSEDVIDILPDMDDFLDMELMGNDSTQAKVQKEVKNKNDKKLDVKVSQNNSEKSQVQK</sequence>
<keyword evidence="7" id="KW-0862">Zinc</keyword>
<dbReference type="AlphaFoldDB" id="F6R442"/>
<evidence type="ECO:0000256" key="1">
    <source>
        <dbReference type="ARBA" id="ARBA00004123"/>
    </source>
</evidence>
<proteinExistence type="inferred from homology"/>
<feature type="compositionally biased region" description="Polar residues" evidence="9">
    <location>
        <begin position="183"/>
        <end position="194"/>
    </location>
</feature>
<evidence type="ECO:0000256" key="7">
    <source>
        <dbReference type="ARBA" id="ARBA00022833"/>
    </source>
</evidence>
<dbReference type="PANTHER" id="PTHR14738">
    <property type="entry name" value="ZINC FINGER CCCH DOMAIN-CONTAINING PROTEIN 14"/>
    <property type="match status" value="1"/>
</dbReference>
<dbReference type="InterPro" id="IPR002483">
    <property type="entry name" value="PWI_dom"/>
</dbReference>
<evidence type="ECO:0000256" key="3">
    <source>
        <dbReference type="ARBA" id="ARBA00015071"/>
    </source>
</evidence>
<dbReference type="InterPro" id="IPR043094">
    <property type="entry name" value="Nab2/ZC3H14_N_sf"/>
</dbReference>
<dbReference type="GeneTree" id="ENSGT00440000038430"/>
<dbReference type="GO" id="GO:0005634">
    <property type="term" value="C:nucleus"/>
    <property type="evidence" value="ECO:0007669"/>
    <property type="project" value="UniProtKB-SubCell"/>
</dbReference>
<dbReference type="EMBL" id="EAAA01001942">
    <property type="status" value="NOT_ANNOTATED_CDS"/>
    <property type="molecule type" value="Genomic_DNA"/>
</dbReference>
<feature type="region of interest" description="Disordered" evidence="9">
    <location>
        <begin position="78"/>
        <end position="141"/>
    </location>
</feature>
<feature type="compositionally biased region" description="Basic and acidic residues" evidence="9">
    <location>
        <begin position="96"/>
        <end position="138"/>
    </location>
</feature>
<keyword evidence="5" id="KW-0677">Repeat</keyword>
<organism evidence="11 12">
    <name type="scientific">Ciona intestinalis</name>
    <name type="common">Transparent sea squirt</name>
    <name type="synonym">Ascidia intestinalis</name>
    <dbReference type="NCBI Taxonomy" id="7719"/>
    <lineage>
        <taxon>Eukaryota</taxon>
        <taxon>Metazoa</taxon>
        <taxon>Chordata</taxon>
        <taxon>Tunicata</taxon>
        <taxon>Ascidiacea</taxon>
        <taxon>Phlebobranchia</taxon>
        <taxon>Cionidae</taxon>
        <taxon>Ciona</taxon>
    </lineage>
</organism>
<evidence type="ECO:0000256" key="6">
    <source>
        <dbReference type="ARBA" id="ARBA00022771"/>
    </source>
</evidence>
<dbReference type="HOGENOM" id="CLU_1405400_0_0_1"/>
<reference evidence="11" key="2">
    <citation type="journal article" date="2008" name="Genome Biol.">
        <title>Improved genome assembly and evidence-based global gene model set for the chordate Ciona intestinalis: new insight into intron and operon populations.</title>
        <authorList>
            <person name="Satou Y."/>
            <person name="Mineta K."/>
            <person name="Ogasawara M."/>
            <person name="Sasakura Y."/>
            <person name="Shoguchi E."/>
            <person name="Ueno K."/>
            <person name="Yamada L."/>
            <person name="Matsumoto J."/>
            <person name="Wasserscheid J."/>
            <person name="Dewar K."/>
            <person name="Wiley G.B."/>
            <person name="Macmil S.L."/>
            <person name="Roe B.A."/>
            <person name="Zeller R.W."/>
            <person name="Hastings K.E."/>
            <person name="Lemaire P."/>
            <person name="Lindquist E."/>
            <person name="Endo T."/>
            <person name="Hotta K."/>
            <person name="Inaba K."/>
        </authorList>
    </citation>
    <scope>NUCLEOTIDE SEQUENCE [LARGE SCALE GENOMIC DNA]</scope>
    <source>
        <strain evidence="11">wild type</strain>
    </source>
</reference>
<evidence type="ECO:0000259" key="10">
    <source>
        <dbReference type="Pfam" id="PF01480"/>
    </source>
</evidence>
<reference evidence="12" key="1">
    <citation type="journal article" date="2002" name="Science">
        <title>The draft genome of Ciona intestinalis: insights into chordate and vertebrate origins.</title>
        <authorList>
            <person name="Dehal P."/>
            <person name="Satou Y."/>
            <person name="Campbell R.K."/>
            <person name="Chapman J."/>
            <person name="Degnan B."/>
            <person name="De Tomaso A."/>
            <person name="Davidson B."/>
            <person name="Di Gregorio A."/>
            <person name="Gelpke M."/>
            <person name="Goodstein D.M."/>
            <person name="Harafuji N."/>
            <person name="Hastings K.E."/>
            <person name="Ho I."/>
            <person name="Hotta K."/>
            <person name="Huang W."/>
            <person name="Kawashima T."/>
            <person name="Lemaire P."/>
            <person name="Martinez D."/>
            <person name="Meinertzhagen I.A."/>
            <person name="Necula S."/>
            <person name="Nonaka M."/>
            <person name="Putnam N."/>
            <person name="Rash S."/>
            <person name="Saiga H."/>
            <person name="Satake M."/>
            <person name="Terry A."/>
            <person name="Yamada L."/>
            <person name="Wang H.G."/>
            <person name="Awazu S."/>
            <person name="Azumi K."/>
            <person name="Boore J."/>
            <person name="Branno M."/>
            <person name="Chin-Bow S."/>
            <person name="DeSantis R."/>
            <person name="Doyle S."/>
            <person name="Francino P."/>
            <person name="Keys D.N."/>
            <person name="Haga S."/>
            <person name="Hayashi H."/>
            <person name="Hino K."/>
            <person name="Imai K.S."/>
            <person name="Inaba K."/>
            <person name="Kano S."/>
            <person name="Kobayashi K."/>
            <person name="Kobayashi M."/>
            <person name="Lee B.I."/>
            <person name="Makabe K.W."/>
            <person name="Manohar C."/>
            <person name="Matassi G."/>
            <person name="Medina M."/>
            <person name="Mochizuki Y."/>
            <person name="Mount S."/>
            <person name="Morishita T."/>
            <person name="Miura S."/>
            <person name="Nakayama A."/>
            <person name="Nishizaka S."/>
            <person name="Nomoto H."/>
            <person name="Ohta F."/>
            <person name="Oishi K."/>
            <person name="Rigoutsos I."/>
            <person name="Sano M."/>
            <person name="Sasaki A."/>
            <person name="Sasakura Y."/>
            <person name="Shoguchi E."/>
            <person name="Shin-i T."/>
            <person name="Spagnuolo A."/>
            <person name="Stainier D."/>
            <person name="Suzuki M.M."/>
            <person name="Tassy O."/>
            <person name="Takatori N."/>
            <person name="Tokuoka M."/>
            <person name="Yagi K."/>
            <person name="Yoshizaki F."/>
            <person name="Wada S."/>
            <person name="Zhang C."/>
            <person name="Hyatt P.D."/>
            <person name="Larimer F."/>
            <person name="Detter C."/>
            <person name="Doggett N."/>
            <person name="Glavina T."/>
            <person name="Hawkins T."/>
            <person name="Richardson P."/>
            <person name="Lucas S."/>
            <person name="Kohara Y."/>
            <person name="Levine M."/>
            <person name="Satoh N."/>
            <person name="Rokhsar D.S."/>
        </authorList>
    </citation>
    <scope>NUCLEOTIDE SEQUENCE [LARGE SCALE GENOMIC DNA]</scope>
</reference>
<dbReference type="GO" id="GO:0043488">
    <property type="term" value="P:regulation of mRNA stability"/>
    <property type="evidence" value="ECO:0007669"/>
    <property type="project" value="InterPro"/>
</dbReference>
<dbReference type="GO" id="GO:0008143">
    <property type="term" value="F:poly(A) binding"/>
    <property type="evidence" value="ECO:0007669"/>
    <property type="project" value="InterPro"/>
</dbReference>
<dbReference type="Gene3D" id="1.10.340.40">
    <property type="entry name" value="Nuclear abundant poly(A) RNA-bind protein 2, N-terminal domain"/>
    <property type="match status" value="1"/>
</dbReference>
<name>F6R442_CIOIN</name>
<keyword evidence="6" id="KW-0863">Zinc-finger</keyword>
<feature type="domain" description="PWI" evidence="10">
    <location>
        <begin position="15"/>
        <end position="77"/>
    </location>
</feature>
<accession>F6R442</accession>
<evidence type="ECO:0000313" key="12">
    <source>
        <dbReference type="Proteomes" id="UP000008144"/>
    </source>
</evidence>
<keyword evidence="4" id="KW-0479">Metal-binding</keyword>
<evidence type="ECO:0000256" key="5">
    <source>
        <dbReference type="ARBA" id="ARBA00022737"/>
    </source>
</evidence>
<comment type="similarity">
    <text evidence="2">Belongs to the ZC3H14 family.</text>
</comment>
<dbReference type="Ensembl" id="ENSCINT00000020322.3">
    <property type="protein sequence ID" value="ENSCINP00000020322.3"/>
    <property type="gene ID" value="ENSCING00000010189.3"/>
</dbReference>
<dbReference type="InterPro" id="IPR040366">
    <property type="entry name" value="Nab2/ZC3H14"/>
</dbReference>
<protein>
    <recommendedName>
        <fullName evidence="3">Zinc finger CCCH domain-containing protein 14</fullName>
    </recommendedName>
</protein>
<dbReference type="STRING" id="7719.ENSCINP00000020322"/>
<dbReference type="GO" id="GO:0008270">
    <property type="term" value="F:zinc ion binding"/>
    <property type="evidence" value="ECO:0007669"/>
    <property type="project" value="UniProtKB-KW"/>
</dbReference>
<feature type="compositionally biased region" description="Basic and acidic residues" evidence="9">
    <location>
        <begin position="166"/>
        <end position="180"/>
    </location>
</feature>
<evidence type="ECO:0000256" key="8">
    <source>
        <dbReference type="ARBA" id="ARBA00023242"/>
    </source>
</evidence>
<comment type="subcellular location">
    <subcellularLocation>
        <location evidence="1">Nucleus</location>
    </subcellularLocation>
</comment>
<evidence type="ECO:0000256" key="2">
    <source>
        <dbReference type="ARBA" id="ARBA00008423"/>
    </source>
</evidence>
<dbReference type="PANTHER" id="PTHR14738:SF29">
    <property type="entry name" value="ZINC FINGER CCCH DOMAIN-CONTAINING PROTEIN 14"/>
    <property type="match status" value="1"/>
</dbReference>